<evidence type="ECO:0000256" key="3">
    <source>
        <dbReference type="ARBA" id="ARBA00022729"/>
    </source>
</evidence>
<dbReference type="SUPFAM" id="SSF53850">
    <property type="entry name" value="Periplasmic binding protein-like II"/>
    <property type="match status" value="1"/>
</dbReference>
<evidence type="ECO:0000256" key="1">
    <source>
        <dbReference type="ARBA" id="ARBA00004418"/>
    </source>
</evidence>
<dbReference type="Gene3D" id="3.10.105.10">
    <property type="entry name" value="Dipeptide-binding Protein, Domain 3"/>
    <property type="match status" value="1"/>
</dbReference>
<dbReference type="InterPro" id="IPR000914">
    <property type="entry name" value="SBP_5_dom"/>
</dbReference>
<comment type="subcellular location">
    <subcellularLocation>
        <location evidence="1">Periplasm</location>
    </subcellularLocation>
</comment>
<organism evidence="6 7">
    <name type="scientific">Paracoccus mangrovi</name>
    <dbReference type="NCBI Taxonomy" id="1715645"/>
    <lineage>
        <taxon>Bacteria</taxon>
        <taxon>Pseudomonadati</taxon>
        <taxon>Pseudomonadota</taxon>
        <taxon>Alphaproteobacteria</taxon>
        <taxon>Rhodobacterales</taxon>
        <taxon>Paracoccaceae</taxon>
        <taxon>Paracoccus</taxon>
    </lineage>
</organism>
<reference evidence="7" key="1">
    <citation type="journal article" date="2019" name="Int. J. Syst. Evol. Microbiol.">
        <title>The Global Catalogue of Microorganisms (GCM) 10K type strain sequencing project: providing services to taxonomists for standard genome sequencing and annotation.</title>
        <authorList>
            <consortium name="The Broad Institute Genomics Platform"/>
            <consortium name="The Broad Institute Genome Sequencing Center for Infectious Disease"/>
            <person name="Wu L."/>
            <person name="Ma J."/>
        </authorList>
    </citation>
    <scope>NUCLEOTIDE SEQUENCE [LARGE SCALE GENOMIC DNA]</scope>
    <source>
        <strain evidence="7">KCTC 42899</strain>
    </source>
</reference>
<dbReference type="Pfam" id="PF00496">
    <property type="entry name" value="SBP_bac_5"/>
    <property type="match status" value="1"/>
</dbReference>
<evidence type="ECO:0000313" key="6">
    <source>
        <dbReference type="EMBL" id="MFC3528281.1"/>
    </source>
</evidence>
<feature type="chain" id="PRO_5047342018" evidence="4">
    <location>
        <begin position="38"/>
        <end position="543"/>
    </location>
</feature>
<comment type="caution">
    <text evidence="6">The sequence shown here is derived from an EMBL/GenBank/DDBJ whole genome shotgun (WGS) entry which is preliminary data.</text>
</comment>
<dbReference type="Gene3D" id="3.40.190.10">
    <property type="entry name" value="Periplasmic binding protein-like II"/>
    <property type="match status" value="1"/>
</dbReference>
<sequence length="543" mass="59536">MQNRFRSNPSPMRAALLATALSTAALSMGALTPAAWAETPADTLVVANTIDDIISLDPAQSFEFSGNDVTNNLYDKLVDFDPLDLAAGIKPSLAQGWEVSEDGKTITLTMREGVKFQSGNPVRAEDAAWSLQRAVKLNLSPAFILTQFGLTPENVDQMVTAEGNNVVIRLDQPYAQSYVLNCLASNVASVVDKETVMSHAEGEDFGNAWLSTNSAGSGAYTLAAWRPNEVVQLVANQDYWQGAPAMKRVIVRNVQESSAQRLMLEQGDIDVARDLTPSDIDGISGNDKLVVGNEPKGRILYMGLSQKDPLLSRPEVVEALKYLVDYKGMENSFLKGQWKTHQNFLPEGYLGASDENPWSYDVEKAKKILADAGVTSGTVTTAVRDLREYLDVAQTLQGSMAQAGLTLEIQQMTGAQVLDAYRARQVPIFIGEWGPDYADPNTNASTFAYNPNNADDAKLSQLAWRNSWAVPEAMNKATVDATLEGDTDKRVQMYLDIQKEYREIAPIIPLFQKIEQVGKQKNVQNWTSGAAVTSVFYRQVTKE</sequence>
<protein>
    <submittedName>
        <fullName evidence="6">ABC transporter substrate-binding protein</fullName>
    </submittedName>
</protein>
<evidence type="ECO:0000313" key="7">
    <source>
        <dbReference type="Proteomes" id="UP001595721"/>
    </source>
</evidence>
<dbReference type="Proteomes" id="UP001595721">
    <property type="component" value="Unassembled WGS sequence"/>
</dbReference>
<dbReference type="CDD" id="cd08512">
    <property type="entry name" value="PBP2_NikA_DppA_OppA_like_7"/>
    <property type="match status" value="1"/>
</dbReference>
<dbReference type="EMBL" id="JBHRXJ010000005">
    <property type="protein sequence ID" value="MFC3528281.1"/>
    <property type="molecule type" value="Genomic_DNA"/>
</dbReference>
<accession>A0ABV7R1U6</accession>
<evidence type="ECO:0000256" key="2">
    <source>
        <dbReference type="ARBA" id="ARBA00005695"/>
    </source>
</evidence>
<feature type="domain" description="Solute-binding protein family 5" evidence="5">
    <location>
        <begin position="89"/>
        <end position="453"/>
    </location>
</feature>
<evidence type="ECO:0000259" key="5">
    <source>
        <dbReference type="Pfam" id="PF00496"/>
    </source>
</evidence>
<dbReference type="InterPro" id="IPR039424">
    <property type="entry name" value="SBP_5"/>
</dbReference>
<dbReference type="InterPro" id="IPR030678">
    <property type="entry name" value="Peptide/Ni-bd"/>
</dbReference>
<dbReference type="PANTHER" id="PTHR30290">
    <property type="entry name" value="PERIPLASMIC BINDING COMPONENT OF ABC TRANSPORTER"/>
    <property type="match status" value="1"/>
</dbReference>
<dbReference type="InterPro" id="IPR006311">
    <property type="entry name" value="TAT_signal"/>
</dbReference>
<name>A0ABV7R1U6_9RHOB</name>
<dbReference type="PROSITE" id="PS01040">
    <property type="entry name" value="SBP_BACTERIAL_5"/>
    <property type="match status" value="1"/>
</dbReference>
<dbReference type="PROSITE" id="PS51318">
    <property type="entry name" value="TAT"/>
    <property type="match status" value="1"/>
</dbReference>
<dbReference type="InterPro" id="IPR023765">
    <property type="entry name" value="SBP_5_CS"/>
</dbReference>
<dbReference type="RefSeq" id="WP_377743985.1">
    <property type="nucleotide sequence ID" value="NZ_JBHRXJ010000005.1"/>
</dbReference>
<keyword evidence="7" id="KW-1185">Reference proteome</keyword>
<gene>
    <name evidence="6" type="ORF">ACFOMH_08830</name>
</gene>
<dbReference type="PIRSF" id="PIRSF002741">
    <property type="entry name" value="MppA"/>
    <property type="match status" value="1"/>
</dbReference>
<comment type="similarity">
    <text evidence="2">Belongs to the bacterial solute-binding protein 5 family.</text>
</comment>
<dbReference type="PANTHER" id="PTHR30290:SF34">
    <property type="entry name" value="ABC TRANSPORTER, PERIPLASMIC OLIGO-PEPTIDE BINDING PROTEIN, PUTATIVE-RELATED"/>
    <property type="match status" value="1"/>
</dbReference>
<proteinExistence type="inferred from homology"/>
<dbReference type="Gene3D" id="3.90.76.10">
    <property type="entry name" value="Dipeptide-binding Protein, Domain 1"/>
    <property type="match status" value="1"/>
</dbReference>
<evidence type="ECO:0000256" key="4">
    <source>
        <dbReference type="SAM" id="SignalP"/>
    </source>
</evidence>
<keyword evidence="3 4" id="KW-0732">Signal</keyword>
<feature type="signal peptide" evidence="4">
    <location>
        <begin position="1"/>
        <end position="37"/>
    </location>
</feature>